<feature type="non-terminal residue" evidence="1">
    <location>
        <position position="1"/>
    </location>
</feature>
<sequence>KVMKSQFYFLAVSIKVQRGLYCTFYLSRYIYKNIAPLLQMYSYSGEILFTTIQSLIIYLIDGNAKRCGSSFSIYNISPNSLVSRLTSVI</sequence>
<evidence type="ECO:0000313" key="1">
    <source>
        <dbReference type="EMBL" id="CDW22524.1"/>
    </source>
</evidence>
<organism evidence="1">
    <name type="scientific">Lepeophtheirus salmonis</name>
    <name type="common">Salmon louse</name>
    <name type="synonym">Caligus salmonis</name>
    <dbReference type="NCBI Taxonomy" id="72036"/>
    <lineage>
        <taxon>Eukaryota</taxon>
        <taxon>Metazoa</taxon>
        <taxon>Ecdysozoa</taxon>
        <taxon>Arthropoda</taxon>
        <taxon>Crustacea</taxon>
        <taxon>Multicrustacea</taxon>
        <taxon>Hexanauplia</taxon>
        <taxon>Copepoda</taxon>
        <taxon>Siphonostomatoida</taxon>
        <taxon>Caligidae</taxon>
        <taxon>Lepeophtheirus</taxon>
    </lineage>
</organism>
<dbReference type="EMBL" id="HACA01005163">
    <property type="protein sequence ID" value="CDW22524.1"/>
    <property type="molecule type" value="Transcribed_RNA"/>
</dbReference>
<accession>A0A0K2T8V2</accession>
<name>A0A0K2T8V2_LEPSM</name>
<protein>
    <submittedName>
        <fullName evidence="1">Uncharacterized protein</fullName>
    </submittedName>
</protein>
<dbReference type="AlphaFoldDB" id="A0A0K2T8V2"/>
<proteinExistence type="predicted"/>
<reference evidence="1" key="1">
    <citation type="submission" date="2014-05" db="EMBL/GenBank/DDBJ databases">
        <authorList>
            <person name="Chronopoulou M."/>
        </authorList>
    </citation>
    <scope>NUCLEOTIDE SEQUENCE</scope>
    <source>
        <tissue evidence="1">Whole organism</tissue>
    </source>
</reference>